<feature type="domain" description="Periplasmic binding protein" evidence="5">
    <location>
        <begin position="64"/>
        <end position="331"/>
    </location>
</feature>
<dbReference type="Proteomes" id="UP000549113">
    <property type="component" value="Unassembled WGS sequence"/>
</dbReference>
<evidence type="ECO:0000313" key="7">
    <source>
        <dbReference type="Proteomes" id="UP000549113"/>
    </source>
</evidence>
<feature type="signal peptide" evidence="4">
    <location>
        <begin position="1"/>
        <end position="32"/>
    </location>
</feature>
<evidence type="ECO:0000313" key="6">
    <source>
        <dbReference type="EMBL" id="MBB4141277.1"/>
    </source>
</evidence>
<comment type="similarity">
    <text evidence="2">Belongs to the bacterial solute-binding protein 2 family.</text>
</comment>
<gene>
    <name evidence="6" type="ORF">BKA10_003071</name>
</gene>
<organism evidence="6 7">
    <name type="scientific">Microbacterium invictum</name>
    <dbReference type="NCBI Taxonomy" id="515415"/>
    <lineage>
        <taxon>Bacteria</taxon>
        <taxon>Bacillati</taxon>
        <taxon>Actinomycetota</taxon>
        <taxon>Actinomycetes</taxon>
        <taxon>Micrococcales</taxon>
        <taxon>Microbacteriaceae</taxon>
        <taxon>Microbacterium</taxon>
    </lineage>
</organism>
<reference evidence="6 7" key="1">
    <citation type="submission" date="2020-08" db="EMBL/GenBank/DDBJ databases">
        <title>Sequencing the genomes of 1000 actinobacteria strains.</title>
        <authorList>
            <person name="Klenk H.-P."/>
        </authorList>
    </citation>
    <scope>NUCLEOTIDE SEQUENCE [LARGE SCALE GENOMIC DNA]</scope>
    <source>
        <strain evidence="6 7">DSM 19600</strain>
    </source>
</reference>
<sequence>MTLVSNRPVTTMAISVAATASLLLLTACASDAGGDDTPPGSTEVITLDVGEGGTIDLPLDEVKIGIFLQGSATAFNQAIVRGAEEEAAKHGYVVEAIDAQFDLNKQLNQIQTAATNKTYDVMAVEPLVAASECAAMTKTIPDAGLLSITIGTPCDTSVLPAGDDLWVPGTFTTIAGDTTSDYTTAFLEAAIELNPGQQKIALITGPELDPLVINQKAAIAELAETNSEVTITPVFTDWTTPSGLSKTRDYLLANPDVTVVLSAFSPDLSRGVASAMEEAGVMGTVQFADQGGTDFSVEQIVAGNMQFTLPYFPDQYGVKLIQAIHDAQTGKDVPRFISNIPAEYGTTTDPVVITPENVADFTPRY</sequence>
<comment type="caution">
    <text evidence="6">The sequence shown here is derived from an EMBL/GenBank/DDBJ whole genome shotgun (WGS) entry which is preliminary data.</text>
</comment>
<dbReference type="InterPro" id="IPR025997">
    <property type="entry name" value="SBP_2_dom"/>
</dbReference>
<dbReference type="Pfam" id="PF13407">
    <property type="entry name" value="Peripla_BP_4"/>
    <property type="match status" value="1"/>
</dbReference>
<evidence type="ECO:0000256" key="3">
    <source>
        <dbReference type="ARBA" id="ARBA00022729"/>
    </source>
</evidence>
<dbReference type="RefSeq" id="WP_183500770.1">
    <property type="nucleotide sequence ID" value="NZ_BAABCO010000003.1"/>
</dbReference>
<dbReference type="GO" id="GO:0030246">
    <property type="term" value="F:carbohydrate binding"/>
    <property type="evidence" value="ECO:0007669"/>
    <property type="project" value="UniProtKB-ARBA"/>
</dbReference>
<proteinExistence type="inferred from homology"/>
<dbReference type="EMBL" id="JACIFH010000001">
    <property type="protein sequence ID" value="MBB4141277.1"/>
    <property type="molecule type" value="Genomic_DNA"/>
</dbReference>
<dbReference type="InterPro" id="IPR028082">
    <property type="entry name" value="Peripla_BP_I"/>
</dbReference>
<keyword evidence="3 4" id="KW-0732">Signal</keyword>
<evidence type="ECO:0000256" key="2">
    <source>
        <dbReference type="ARBA" id="ARBA00007639"/>
    </source>
</evidence>
<name>A0AA40SRW4_9MICO</name>
<dbReference type="GO" id="GO:0030313">
    <property type="term" value="C:cell envelope"/>
    <property type="evidence" value="ECO:0007669"/>
    <property type="project" value="UniProtKB-SubCell"/>
</dbReference>
<accession>A0AA40SRW4</accession>
<dbReference type="CDD" id="cd01536">
    <property type="entry name" value="PBP1_ABC_sugar_binding-like"/>
    <property type="match status" value="1"/>
</dbReference>
<evidence type="ECO:0000256" key="1">
    <source>
        <dbReference type="ARBA" id="ARBA00004196"/>
    </source>
</evidence>
<dbReference type="PROSITE" id="PS51257">
    <property type="entry name" value="PROKAR_LIPOPROTEIN"/>
    <property type="match status" value="1"/>
</dbReference>
<dbReference type="PANTHER" id="PTHR46847">
    <property type="entry name" value="D-ALLOSE-BINDING PERIPLASMIC PROTEIN-RELATED"/>
    <property type="match status" value="1"/>
</dbReference>
<dbReference type="SUPFAM" id="SSF53822">
    <property type="entry name" value="Periplasmic binding protein-like I"/>
    <property type="match status" value="1"/>
</dbReference>
<evidence type="ECO:0000259" key="5">
    <source>
        <dbReference type="Pfam" id="PF13407"/>
    </source>
</evidence>
<feature type="chain" id="PRO_5041355405" evidence="4">
    <location>
        <begin position="33"/>
        <end position="365"/>
    </location>
</feature>
<keyword evidence="7" id="KW-1185">Reference proteome</keyword>
<dbReference type="PANTHER" id="PTHR46847:SF1">
    <property type="entry name" value="D-ALLOSE-BINDING PERIPLASMIC PROTEIN-RELATED"/>
    <property type="match status" value="1"/>
</dbReference>
<protein>
    <submittedName>
        <fullName evidence="6">Ribose transport system substrate-binding protein</fullName>
    </submittedName>
</protein>
<dbReference type="AlphaFoldDB" id="A0AA40SRW4"/>
<dbReference type="Gene3D" id="3.40.50.2300">
    <property type="match status" value="2"/>
</dbReference>
<evidence type="ECO:0000256" key="4">
    <source>
        <dbReference type="SAM" id="SignalP"/>
    </source>
</evidence>
<comment type="subcellular location">
    <subcellularLocation>
        <location evidence="1">Cell envelope</location>
    </subcellularLocation>
</comment>